<reference evidence="1" key="1">
    <citation type="submission" date="2020-07" db="EMBL/GenBank/DDBJ databases">
        <title>Huge and variable diversity of episymbiotic CPR bacteria and DPANN archaea in groundwater ecosystems.</title>
        <authorList>
            <person name="He C.Y."/>
            <person name="Keren R."/>
            <person name="Whittaker M."/>
            <person name="Farag I.F."/>
            <person name="Doudna J."/>
            <person name="Cate J.H.D."/>
            <person name="Banfield J.F."/>
        </authorList>
    </citation>
    <scope>NUCLEOTIDE SEQUENCE</scope>
    <source>
        <strain evidence="1">NC_groundwater_1482_Ag_S-0.65um_47_24</strain>
    </source>
</reference>
<organism evidence="1 2">
    <name type="scientific">Tectimicrobiota bacterium</name>
    <dbReference type="NCBI Taxonomy" id="2528274"/>
    <lineage>
        <taxon>Bacteria</taxon>
        <taxon>Pseudomonadati</taxon>
        <taxon>Nitrospinota/Tectimicrobiota group</taxon>
        <taxon>Candidatus Tectimicrobiota</taxon>
    </lineage>
</organism>
<dbReference type="EMBL" id="JACQWF010000016">
    <property type="protein sequence ID" value="MBI4594809.1"/>
    <property type="molecule type" value="Genomic_DNA"/>
</dbReference>
<evidence type="ECO:0000313" key="2">
    <source>
        <dbReference type="Proteomes" id="UP000772181"/>
    </source>
</evidence>
<accession>A0A933LPM7</accession>
<protein>
    <submittedName>
        <fullName evidence="1">Uncharacterized protein</fullName>
    </submittedName>
</protein>
<name>A0A933LPM7_UNCTE</name>
<comment type="caution">
    <text evidence="1">The sequence shown here is derived from an EMBL/GenBank/DDBJ whole genome shotgun (WGS) entry which is preliminary data.</text>
</comment>
<evidence type="ECO:0000313" key="1">
    <source>
        <dbReference type="EMBL" id="MBI4594809.1"/>
    </source>
</evidence>
<dbReference type="AlphaFoldDB" id="A0A933LPM7"/>
<gene>
    <name evidence="1" type="ORF">HY730_00340</name>
</gene>
<dbReference type="Proteomes" id="UP000772181">
    <property type="component" value="Unassembled WGS sequence"/>
</dbReference>
<sequence length="152" mass="17664">MGIYVNEGRLGKFLFLKELVTQKKIKAISPAGYIGKTDELWYVRIMPEPLGLETFGYALIINTPYILGEWQRNSYKPAKEGKWLEFFDRNLSKTGIPYKTAAYEHLMKYGLERNYWNEFIFEGYLNNSASMISLAGYPDLPSTRPHSRENSF</sequence>
<proteinExistence type="predicted"/>